<dbReference type="AlphaFoldDB" id="A0AAN8W8C3"/>
<keyword evidence="2" id="KW-1185">Reference proteome</keyword>
<sequence>MSVSDLFSVTNELQVYNNPEKCARKQSISCQVDFDENNNLDIPFIYCSQFSPEFDAQTQCNIPAAQRQCKKCFRSLEFEDSSTQCDIPPECNESKRTYIWDQGVACTKVKDLSQKELDLSFIKEGHVNDDSDSDFKIDDFGIVNNAASLEGVYTCGVSKDSTSKIHITFPLPEDDAEDIDINDFVPLPGDEILDEEILSVD</sequence>
<name>A0AAN8W8C3_HALRR</name>
<evidence type="ECO:0000313" key="1">
    <source>
        <dbReference type="EMBL" id="KAK6995707.1"/>
    </source>
</evidence>
<organism evidence="1 2">
    <name type="scientific">Halocaridina rubra</name>
    <name type="common">Hawaiian red shrimp</name>
    <dbReference type="NCBI Taxonomy" id="373956"/>
    <lineage>
        <taxon>Eukaryota</taxon>
        <taxon>Metazoa</taxon>
        <taxon>Ecdysozoa</taxon>
        <taxon>Arthropoda</taxon>
        <taxon>Crustacea</taxon>
        <taxon>Multicrustacea</taxon>
        <taxon>Malacostraca</taxon>
        <taxon>Eumalacostraca</taxon>
        <taxon>Eucarida</taxon>
        <taxon>Decapoda</taxon>
        <taxon>Pleocyemata</taxon>
        <taxon>Caridea</taxon>
        <taxon>Atyoidea</taxon>
        <taxon>Atyidae</taxon>
        <taxon>Halocaridina</taxon>
    </lineage>
</organism>
<accession>A0AAN8W8C3</accession>
<gene>
    <name evidence="1" type="ORF">SK128_008519</name>
</gene>
<comment type="caution">
    <text evidence="1">The sequence shown here is derived from an EMBL/GenBank/DDBJ whole genome shotgun (WGS) entry which is preliminary data.</text>
</comment>
<dbReference type="Proteomes" id="UP001381693">
    <property type="component" value="Unassembled WGS sequence"/>
</dbReference>
<reference evidence="1 2" key="1">
    <citation type="submission" date="2023-11" db="EMBL/GenBank/DDBJ databases">
        <title>Halocaridina rubra genome assembly.</title>
        <authorList>
            <person name="Smith C."/>
        </authorList>
    </citation>
    <scope>NUCLEOTIDE SEQUENCE [LARGE SCALE GENOMIC DNA]</scope>
    <source>
        <strain evidence="1">EP-1</strain>
        <tissue evidence="1">Whole</tissue>
    </source>
</reference>
<dbReference type="EMBL" id="JAXCGZ010024299">
    <property type="protein sequence ID" value="KAK6995707.1"/>
    <property type="molecule type" value="Genomic_DNA"/>
</dbReference>
<feature type="non-terminal residue" evidence="1">
    <location>
        <position position="201"/>
    </location>
</feature>
<proteinExistence type="predicted"/>
<evidence type="ECO:0000313" key="2">
    <source>
        <dbReference type="Proteomes" id="UP001381693"/>
    </source>
</evidence>
<protein>
    <submittedName>
        <fullName evidence="1">Uncharacterized protein</fullName>
    </submittedName>
</protein>